<feature type="domain" description="TniQ" evidence="1">
    <location>
        <begin position="16"/>
        <end position="125"/>
    </location>
</feature>
<accession>A0ABD4EM31</accession>
<proteinExistence type="predicted"/>
<dbReference type="InterPro" id="IPR009492">
    <property type="entry name" value="TniQ"/>
</dbReference>
<evidence type="ECO:0000313" key="4">
    <source>
        <dbReference type="Proteomes" id="UP000075763"/>
    </source>
</evidence>
<feature type="non-terminal residue" evidence="3">
    <location>
        <position position="1"/>
    </location>
</feature>
<name>A0ABD4EM31_9GAMM</name>
<sequence>RDTLRKLGIRDNRPANEFPPYLKRLSELSGVNLDQLIFCFTNAHYFQPFMDQIMYGEICEKLKSGDTSSLQSRIGAVANRITPGQLLKYCPLCAEKDAQQFGTSYWHRSHQLVGVTACETHCIHLLSFKRNTKTPQLPPLSGCIHPSSLFEIRLCKLIKSEIFDNDVQWSKDDTYQAYYKRLSEMELLTQSGRIKQKQLKEYLIQHLDGMSELDYPYPQIFDAALDGKLSESMFYRVTCNHQPIKHFVFISALFDSWGDFKQSANIEESKEDSPVTGQQHNLKSVNWHEGLKMISEGSSLRATAHVLGTTVSTLKIKAQQNNLAIDLRPSKITELIERSIWRKLVVGVKTQDIADEFNVSVGAVEKVLTKHVWLPELRKRIWYFEKQRFHTKRVSDFIDEHPDATRNDIRKKVKPSYYWLYKHEKEFLYQLLPERVKAIYWPRKSKK</sequence>
<evidence type="ECO:0000313" key="3">
    <source>
        <dbReference type="EMBL" id="KYL34520.1"/>
    </source>
</evidence>
<dbReference type="Proteomes" id="UP000075763">
    <property type="component" value="Unassembled WGS sequence"/>
</dbReference>
<organism evidence="3 4">
    <name type="scientific">Pseudoalteromonas tetraodonis</name>
    <dbReference type="NCBI Taxonomy" id="43659"/>
    <lineage>
        <taxon>Bacteria</taxon>
        <taxon>Pseudomonadati</taxon>
        <taxon>Pseudomonadota</taxon>
        <taxon>Gammaproteobacteria</taxon>
        <taxon>Alteromonadales</taxon>
        <taxon>Pseudoalteromonadaceae</taxon>
        <taxon>Pseudoalteromonas</taxon>
    </lineage>
</organism>
<dbReference type="EMBL" id="LVCN01000029">
    <property type="protein sequence ID" value="KYL34520.1"/>
    <property type="molecule type" value="Genomic_DNA"/>
</dbReference>
<dbReference type="AlphaFoldDB" id="A0ABD4EM31"/>
<evidence type="ECO:0000259" key="1">
    <source>
        <dbReference type="Pfam" id="PF06527"/>
    </source>
</evidence>
<dbReference type="Pfam" id="PF06527">
    <property type="entry name" value="TniQ"/>
    <property type="match status" value="1"/>
</dbReference>
<comment type="caution">
    <text evidence="3">The sequence shown here is derived from an EMBL/GenBank/DDBJ whole genome shotgun (WGS) entry which is preliminary data.</text>
</comment>
<protein>
    <recommendedName>
        <fullName evidence="5">Transposon Tn7 transposition protein TnsD C-termianl domain-containing protein</fullName>
    </recommendedName>
</protein>
<dbReference type="InterPro" id="IPR032750">
    <property type="entry name" value="TnsD_C"/>
</dbReference>
<gene>
    <name evidence="3" type="ORF">A2I96_15320</name>
</gene>
<feature type="domain" description="Transposon Tn7 transposition protein TnsD C-terminal" evidence="2">
    <location>
        <begin position="167"/>
        <end position="437"/>
    </location>
</feature>
<dbReference type="Pfam" id="PF15978">
    <property type="entry name" value="TnsD"/>
    <property type="match status" value="1"/>
</dbReference>
<evidence type="ECO:0008006" key="5">
    <source>
        <dbReference type="Google" id="ProtNLM"/>
    </source>
</evidence>
<evidence type="ECO:0000259" key="2">
    <source>
        <dbReference type="Pfam" id="PF15978"/>
    </source>
</evidence>
<reference evidence="3 4" key="1">
    <citation type="submission" date="2016-03" db="EMBL/GenBank/DDBJ databases">
        <authorList>
            <person name="Zhang H."/>
            <person name="Liu R."/>
            <person name="Wang M."/>
            <person name="Wang H."/>
            <person name="Wang L."/>
            <person name="Song L."/>
        </authorList>
    </citation>
    <scope>NUCLEOTIDE SEQUENCE [LARGE SCALE GENOMIC DNA]</scope>
    <source>
        <strain evidence="3 4">DSM 16099</strain>
    </source>
</reference>